<reference evidence="2 3" key="1">
    <citation type="journal article" date="2005" name="PLoS Genet.">
        <title>Life in hot carbon monoxide: the complete genome sequence of Carboxydothermus hydrogenoformans Z-2901.</title>
        <authorList>
            <person name="Wu M."/>
            <person name="Ren Q."/>
            <person name="Durkin A.S."/>
            <person name="Daugherty S.C."/>
            <person name="Brinkac L.M."/>
            <person name="Dodson R.J."/>
            <person name="Madupu R."/>
            <person name="Sullivan S.A."/>
            <person name="Kolonay J.F."/>
            <person name="Haft D.H."/>
            <person name="Nelson W.C."/>
            <person name="Tallon L.J."/>
            <person name="Jones K.M."/>
            <person name="Ulrich L.E."/>
            <person name="Gonzalez J.M."/>
            <person name="Zhulin I.B."/>
            <person name="Robb F.T."/>
            <person name="Eisen J.A."/>
        </authorList>
    </citation>
    <scope>NUCLEOTIDE SEQUENCE [LARGE SCALE GENOMIC DNA]</scope>
    <source>
        <strain evidence="3">ATCC BAA-161 / DSM 6008 / Z-2901</strain>
    </source>
</reference>
<dbReference type="STRING" id="246194.CHY_2495"/>
<dbReference type="CDD" id="cd05403">
    <property type="entry name" value="NT_KNTase_like"/>
    <property type="match status" value="1"/>
</dbReference>
<dbReference type="InParanoid" id="Q3A995"/>
<evidence type="ECO:0000259" key="1">
    <source>
        <dbReference type="Pfam" id="PF01909"/>
    </source>
</evidence>
<dbReference type="PANTHER" id="PTHR43449">
    <property type="entry name" value="NUCLEOTIDYLTRANSFERASE"/>
    <property type="match status" value="1"/>
</dbReference>
<organism evidence="2 3">
    <name type="scientific">Carboxydothermus hydrogenoformans (strain ATCC BAA-161 / DSM 6008 / Z-2901)</name>
    <dbReference type="NCBI Taxonomy" id="246194"/>
    <lineage>
        <taxon>Bacteria</taxon>
        <taxon>Bacillati</taxon>
        <taxon>Bacillota</taxon>
        <taxon>Clostridia</taxon>
        <taxon>Thermoanaerobacterales</taxon>
        <taxon>Thermoanaerobacteraceae</taxon>
        <taxon>Carboxydothermus</taxon>
    </lineage>
</organism>
<evidence type="ECO:0000313" key="2">
    <source>
        <dbReference type="EMBL" id="ABB15849.1"/>
    </source>
</evidence>
<keyword evidence="2" id="KW-0808">Transferase</keyword>
<dbReference type="HOGENOM" id="CLU_130257_9_3_9"/>
<proteinExistence type="predicted"/>
<sequence length="107" mass="12138">MVIEISGEIKKIIEAAKSVADVERVYIFGSHAYGTPNSESDVDVCIITKDSINNKREYLKKVRKLMAPTVKVPVDLLIYSNEEFLKRSQLKSTLEYKIAREGIKIYG</sequence>
<dbReference type="AlphaFoldDB" id="Q3A995"/>
<dbReference type="EMBL" id="CP000141">
    <property type="protein sequence ID" value="ABB15849.1"/>
    <property type="molecule type" value="Genomic_DNA"/>
</dbReference>
<feature type="domain" description="Polymerase nucleotidyl transferase" evidence="1">
    <location>
        <begin position="9"/>
        <end position="98"/>
    </location>
</feature>
<dbReference type="RefSeq" id="WP_011345362.1">
    <property type="nucleotide sequence ID" value="NC_007503.1"/>
</dbReference>
<dbReference type="InterPro" id="IPR043519">
    <property type="entry name" value="NT_sf"/>
</dbReference>
<protein>
    <submittedName>
        <fullName evidence="2">Nucleotidyltransferase domain protein</fullName>
    </submittedName>
</protein>
<gene>
    <name evidence="2" type="ordered locus">CHY_2495</name>
</gene>
<accession>Q3A995</accession>
<dbReference type="OrthoDB" id="1682923at2"/>
<evidence type="ECO:0000313" key="3">
    <source>
        <dbReference type="Proteomes" id="UP000002706"/>
    </source>
</evidence>
<dbReference type="Pfam" id="PF01909">
    <property type="entry name" value="NTP_transf_2"/>
    <property type="match status" value="1"/>
</dbReference>
<dbReference type="PANTHER" id="PTHR43449:SF1">
    <property type="entry name" value="POLYMERASE BETA NUCLEOTIDYLTRANSFERASE DOMAIN-CONTAINING PROTEIN"/>
    <property type="match status" value="1"/>
</dbReference>
<dbReference type="KEGG" id="chy:CHY_2495"/>
<dbReference type="InterPro" id="IPR002934">
    <property type="entry name" value="Polymerase_NTP_transf_dom"/>
</dbReference>
<dbReference type="Proteomes" id="UP000002706">
    <property type="component" value="Chromosome"/>
</dbReference>
<dbReference type="eggNOG" id="COG1708">
    <property type="taxonomic scope" value="Bacteria"/>
</dbReference>
<keyword evidence="3" id="KW-1185">Reference proteome</keyword>
<name>Q3A995_CARHZ</name>
<dbReference type="Gene3D" id="3.30.460.10">
    <property type="entry name" value="Beta Polymerase, domain 2"/>
    <property type="match status" value="1"/>
</dbReference>
<dbReference type="GO" id="GO:0016779">
    <property type="term" value="F:nucleotidyltransferase activity"/>
    <property type="evidence" value="ECO:0007669"/>
    <property type="project" value="InterPro"/>
</dbReference>
<dbReference type="SUPFAM" id="SSF81301">
    <property type="entry name" value="Nucleotidyltransferase"/>
    <property type="match status" value="1"/>
</dbReference>